<keyword evidence="8" id="KW-0067">ATP-binding</keyword>
<keyword evidence="3" id="KW-0645">Protease</keyword>
<dbReference type="PROSITE" id="PS00674">
    <property type="entry name" value="AAA"/>
    <property type="match status" value="1"/>
</dbReference>
<comment type="similarity">
    <text evidence="8">Belongs to the AAA ATPase family.</text>
</comment>
<dbReference type="Gene3D" id="1.20.58.760">
    <property type="entry name" value="Peptidase M41"/>
    <property type="match status" value="1"/>
</dbReference>
<dbReference type="Pfam" id="PF17862">
    <property type="entry name" value="AAA_lid_3"/>
    <property type="match status" value="1"/>
</dbReference>
<dbReference type="Gene3D" id="3.40.50.300">
    <property type="entry name" value="P-loop containing nucleotide triphosphate hydrolases"/>
    <property type="match status" value="1"/>
</dbReference>
<dbReference type="Gene3D" id="1.10.8.60">
    <property type="match status" value="1"/>
</dbReference>
<evidence type="ECO:0000256" key="7">
    <source>
        <dbReference type="ARBA" id="ARBA00023049"/>
    </source>
</evidence>
<evidence type="ECO:0000256" key="1">
    <source>
        <dbReference type="ARBA" id="ARBA00001947"/>
    </source>
</evidence>
<dbReference type="InterPro" id="IPR027417">
    <property type="entry name" value="P-loop_NTPase"/>
</dbReference>
<dbReference type="Proteomes" id="UP001202827">
    <property type="component" value="Unassembled WGS sequence"/>
</dbReference>
<dbReference type="CDD" id="cd19481">
    <property type="entry name" value="RecA-like_protease"/>
    <property type="match status" value="1"/>
</dbReference>
<evidence type="ECO:0000313" key="11">
    <source>
        <dbReference type="Proteomes" id="UP001202827"/>
    </source>
</evidence>
<keyword evidence="4" id="KW-0479">Metal-binding</keyword>
<evidence type="ECO:0000256" key="2">
    <source>
        <dbReference type="ARBA" id="ARBA00010044"/>
    </source>
</evidence>
<keyword evidence="6" id="KW-0862">Zinc</keyword>
<keyword evidence="11" id="KW-1185">Reference proteome</keyword>
<protein>
    <submittedName>
        <fullName evidence="10">AAA family ATPase</fullName>
    </submittedName>
</protein>
<organism evidence="10 11">
    <name type="scientific">Neorhizobium turbinariae</name>
    <dbReference type="NCBI Taxonomy" id="2937795"/>
    <lineage>
        <taxon>Bacteria</taxon>
        <taxon>Pseudomonadati</taxon>
        <taxon>Pseudomonadota</taxon>
        <taxon>Alphaproteobacteria</taxon>
        <taxon>Hyphomicrobiales</taxon>
        <taxon>Rhizobiaceae</taxon>
        <taxon>Rhizobium/Agrobacterium group</taxon>
        <taxon>Neorhizobium</taxon>
    </lineage>
</organism>
<evidence type="ECO:0000256" key="4">
    <source>
        <dbReference type="ARBA" id="ARBA00022723"/>
    </source>
</evidence>
<keyword evidence="5" id="KW-0378">Hydrolase</keyword>
<dbReference type="Pfam" id="PF01434">
    <property type="entry name" value="Peptidase_M41"/>
    <property type="match status" value="1"/>
</dbReference>
<dbReference type="EMBL" id="JALPRY010000024">
    <property type="protein sequence ID" value="MCK8782240.1"/>
    <property type="molecule type" value="Genomic_DNA"/>
</dbReference>
<evidence type="ECO:0000256" key="8">
    <source>
        <dbReference type="RuleBase" id="RU003651"/>
    </source>
</evidence>
<evidence type="ECO:0000313" key="10">
    <source>
        <dbReference type="EMBL" id="MCK8782240.1"/>
    </source>
</evidence>
<sequence length="547" mass="59084">MVKIEASWKGVHDWADAEEVLAVKTAVVMVIPEGAQPPPTINVALDRVVHVGEVHPAHLAAAFKTVRGAKVDAGVAAALLAHRPEVLFQALRPGRPISHALARLNALKPEVPAVEANELGIEDLPGFGSARDWALNLAADLDDWRSGRIRWTDVDCGLLLSGPPGTGKTMFASAVARTCRTKFIQASSAQWQAAGHLGDYLKAMRRSFREAAQNTPAILFIDEFDAVGDRSKFSGDNANYGVQVVNGLLEALDGADRREGVIVIAATNDPDAIDPALKRPGRLDRHVAVTLPEYDDRKKIISIHLGAELPPDVLATAARATSGFSGADLAQLAKDARKIARRGRRAISPEDVLAFVPPLLVPDIETRRVLAVHEAGHAIVGLDLAFGTIKSVVVPHHLSPRSGSMGYVEWLREPNLYRSERSYRHEIAVLLGGLAAERIILGQIHDGAGGGEDSDLARATDIATLMVASFGMGSLVYQHASTPSERMELRNSDEGIRQRVEKVMAHSLQRAEGIIKGRRHHLEILVDALIRTEVVTGEQIEEALRRG</sequence>
<dbReference type="SUPFAM" id="SSF52540">
    <property type="entry name" value="P-loop containing nucleoside triphosphate hydrolases"/>
    <property type="match status" value="1"/>
</dbReference>
<accession>A0ABT0IWM6</accession>
<evidence type="ECO:0000256" key="3">
    <source>
        <dbReference type="ARBA" id="ARBA00022670"/>
    </source>
</evidence>
<name>A0ABT0IWM6_9HYPH</name>
<feature type="domain" description="AAA+ ATPase" evidence="9">
    <location>
        <begin position="154"/>
        <end position="293"/>
    </location>
</feature>
<dbReference type="SUPFAM" id="SSF140990">
    <property type="entry name" value="FtsH protease domain-like"/>
    <property type="match status" value="1"/>
</dbReference>
<dbReference type="InterPro" id="IPR003959">
    <property type="entry name" value="ATPase_AAA_core"/>
</dbReference>
<dbReference type="RefSeq" id="WP_248684555.1">
    <property type="nucleotide sequence ID" value="NZ_JALPRY010000024.1"/>
</dbReference>
<comment type="cofactor">
    <cofactor evidence="1">
        <name>Zn(2+)</name>
        <dbReference type="ChEBI" id="CHEBI:29105"/>
    </cofactor>
</comment>
<evidence type="ECO:0000259" key="9">
    <source>
        <dbReference type="SMART" id="SM00382"/>
    </source>
</evidence>
<dbReference type="InterPro" id="IPR037219">
    <property type="entry name" value="Peptidase_M41-like"/>
</dbReference>
<dbReference type="InterPro" id="IPR041569">
    <property type="entry name" value="AAA_lid_3"/>
</dbReference>
<dbReference type="InterPro" id="IPR003960">
    <property type="entry name" value="ATPase_AAA_CS"/>
</dbReference>
<dbReference type="PANTHER" id="PTHR23076:SF97">
    <property type="entry name" value="ATP-DEPENDENT ZINC METALLOPROTEASE YME1L1"/>
    <property type="match status" value="1"/>
</dbReference>
<comment type="similarity">
    <text evidence="2">In the C-terminal section; belongs to the peptidase M41 family.</text>
</comment>
<dbReference type="Pfam" id="PF00004">
    <property type="entry name" value="AAA"/>
    <property type="match status" value="1"/>
</dbReference>
<gene>
    <name evidence="10" type="ORF">M0654_19865</name>
</gene>
<proteinExistence type="inferred from homology"/>
<evidence type="ECO:0000256" key="6">
    <source>
        <dbReference type="ARBA" id="ARBA00022833"/>
    </source>
</evidence>
<keyword evidence="7" id="KW-0482">Metalloprotease</keyword>
<reference evidence="10 11" key="1">
    <citation type="submission" date="2022-04" db="EMBL/GenBank/DDBJ databases">
        <title>Rhizobium coralii sp. nov., isolated from coral Turbinaria peltata.</title>
        <authorList>
            <person name="Sun H."/>
        </authorList>
    </citation>
    <scope>NUCLEOTIDE SEQUENCE [LARGE SCALE GENOMIC DNA]</scope>
    <source>
        <strain evidence="10 11">NTR19</strain>
    </source>
</reference>
<evidence type="ECO:0000256" key="5">
    <source>
        <dbReference type="ARBA" id="ARBA00022801"/>
    </source>
</evidence>
<dbReference type="SMART" id="SM00382">
    <property type="entry name" value="AAA"/>
    <property type="match status" value="1"/>
</dbReference>
<dbReference type="InterPro" id="IPR003593">
    <property type="entry name" value="AAA+_ATPase"/>
</dbReference>
<dbReference type="InterPro" id="IPR000642">
    <property type="entry name" value="Peptidase_M41"/>
</dbReference>
<keyword evidence="8" id="KW-0547">Nucleotide-binding</keyword>
<comment type="caution">
    <text evidence="10">The sequence shown here is derived from an EMBL/GenBank/DDBJ whole genome shotgun (WGS) entry which is preliminary data.</text>
</comment>
<dbReference type="PANTHER" id="PTHR23076">
    <property type="entry name" value="METALLOPROTEASE M41 FTSH"/>
    <property type="match status" value="1"/>
</dbReference>